<dbReference type="EMBL" id="CP007453">
    <property type="protein sequence ID" value="AHM57528.1"/>
    <property type="molecule type" value="Genomic_DNA"/>
</dbReference>
<dbReference type="KEGG" id="eac:EAL2_808p00210"/>
<reference evidence="1 2" key="1">
    <citation type="journal article" date="2014" name="Genome Announc.">
        <title>Complete Genome Sequence of Amino Acid-Utilizing Eubacterium acidaminophilum al-2 (DSM 3953).</title>
        <authorList>
            <person name="Poehlein A."/>
            <person name="Andreesen J.R."/>
            <person name="Daniel R."/>
        </authorList>
    </citation>
    <scope>NUCLEOTIDE SEQUENCE [LARGE SCALE GENOMIC DNA]</scope>
    <source>
        <strain evidence="1 2">DSM 3953</strain>
        <plasmid evidence="2">Plasmid EAL2_808p</plasmid>
    </source>
</reference>
<evidence type="ECO:0000313" key="2">
    <source>
        <dbReference type="Proteomes" id="UP000019591"/>
    </source>
</evidence>
<protein>
    <submittedName>
        <fullName evidence="1">Uncharacterized protein</fullName>
    </submittedName>
</protein>
<name>W8TI53_PEPAC</name>
<keyword evidence="2" id="KW-1185">Reference proteome</keyword>
<geneLocation type="plasmid" evidence="1 2">
    <name>EAL2_808p</name>
</geneLocation>
<dbReference type="RefSeq" id="WP_207641152.1">
    <property type="nucleotide sequence ID" value="NZ_CP007453.1"/>
</dbReference>
<organism evidence="1 2">
    <name type="scientific">Peptoclostridium acidaminophilum DSM 3953</name>
    <dbReference type="NCBI Taxonomy" id="1286171"/>
    <lineage>
        <taxon>Bacteria</taxon>
        <taxon>Bacillati</taxon>
        <taxon>Bacillota</taxon>
        <taxon>Clostridia</taxon>
        <taxon>Peptostreptococcales</taxon>
        <taxon>Peptoclostridiaceae</taxon>
        <taxon>Peptoclostridium</taxon>
    </lineage>
</organism>
<accession>W8TI53</accession>
<dbReference type="HOGENOM" id="CLU_3199918_0_0_9"/>
<sequence length="45" mass="5157">MGRDRIEKIIPEDINHVALIESVTDEAFCSSVIEEAFRRGKEPVR</sequence>
<dbReference type="Proteomes" id="UP000019591">
    <property type="component" value="Plasmid EAL2_808p"/>
</dbReference>
<dbReference type="PATRIC" id="fig|1286171.3.peg.2198"/>
<keyword evidence="1" id="KW-0614">Plasmid</keyword>
<evidence type="ECO:0000313" key="1">
    <source>
        <dbReference type="EMBL" id="AHM57528.1"/>
    </source>
</evidence>
<gene>
    <name evidence="1" type="ORF">EAL2_808p00210</name>
</gene>
<proteinExistence type="predicted"/>
<dbReference type="AlphaFoldDB" id="W8TI53"/>